<keyword evidence="11" id="KW-0670">Pyruvate</keyword>
<dbReference type="SUPFAM" id="SSF68923">
    <property type="entry name" value="PEP carboxykinase N-terminal domain"/>
    <property type="match status" value="1"/>
</dbReference>
<feature type="binding site" evidence="10">
    <location>
        <position position="200"/>
    </location>
    <ligand>
        <name>substrate</name>
    </ligand>
</feature>
<comment type="caution">
    <text evidence="10">Lacks conserved residue(s) required for the propagation of feature annotation.</text>
</comment>
<dbReference type="InterPro" id="IPR013035">
    <property type="entry name" value="PEP_carboxykinase_C"/>
</dbReference>
<dbReference type="Proteomes" id="UP000251120">
    <property type="component" value="Chromosome"/>
</dbReference>
<evidence type="ECO:0000256" key="3">
    <source>
        <dbReference type="ARBA" id="ARBA00012363"/>
    </source>
</evidence>
<dbReference type="GO" id="GO:0016301">
    <property type="term" value="F:kinase activity"/>
    <property type="evidence" value="ECO:0007669"/>
    <property type="project" value="UniProtKB-KW"/>
</dbReference>
<keyword evidence="14" id="KW-1185">Reference proteome</keyword>
<keyword evidence="10" id="KW-0464">Manganese</keyword>
<comment type="function">
    <text evidence="10">Involved in the gluconeogenesis. Catalyzes the conversion of oxaloacetate (OAA) to phosphoenolpyruvate (PEP) through direct phosphoryl transfer between the nucleoside triphosphate and OAA.</text>
</comment>
<evidence type="ECO:0000256" key="9">
    <source>
        <dbReference type="ARBA" id="ARBA00047371"/>
    </source>
</evidence>
<keyword evidence="11" id="KW-0418">Kinase</keyword>
<evidence type="ECO:0000256" key="2">
    <source>
        <dbReference type="ARBA" id="ARBA00006052"/>
    </source>
</evidence>
<dbReference type="InterPro" id="IPR008210">
    <property type="entry name" value="PEP_carboxykinase_N"/>
</dbReference>
<accession>A0A2Z4XZF5</accession>
<comment type="subunit">
    <text evidence="10">Monomer.</text>
</comment>
<dbReference type="GO" id="GO:0005524">
    <property type="term" value="F:ATP binding"/>
    <property type="evidence" value="ECO:0007669"/>
    <property type="project" value="UniProtKB-UniRule"/>
</dbReference>
<dbReference type="Proteomes" id="UP000681131">
    <property type="component" value="Chromosome"/>
</dbReference>
<feature type="binding site" evidence="10">
    <location>
        <begin position="438"/>
        <end position="439"/>
    </location>
    <ligand>
        <name>ATP</name>
        <dbReference type="ChEBI" id="CHEBI:30616"/>
    </ligand>
</feature>
<dbReference type="Gene3D" id="2.170.8.10">
    <property type="entry name" value="Phosphoenolpyruvate Carboxykinase, domain 2"/>
    <property type="match status" value="1"/>
</dbReference>
<evidence type="ECO:0000256" key="1">
    <source>
        <dbReference type="ARBA" id="ARBA00004742"/>
    </source>
</evidence>
<feature type="binding site" evidence="10">
    <location>
        <position position="55"/>
    </location>
    <ligand>
        <name>substrate</name>
    </ligand>
</feature>
<evidence type="ECO:0000256" key="7">
    <source>
        <dbReference type="ARBA" id="ARBA00022840"/>
    </source>
</evidence>
<gene>
    <name evidence="10" type="primary">pckA</name>
    <name evidence="11" type="ORF">CDH04_07495</name>
    <name evidence="12" type="ORF">FZC43_07500</name>
</gene>
<keyword evidence="10" id="KW-0479">Metal-binding</keyword>
<comment type="catalytic activity">
    <reaction evidence="9 10">
        <text>oxaloacetate + ATP = phosphoenolpyruvate + ADP + CO2</text>
        <dbReference type="Rhea" id="RHEA:18617"/>
        <dbReference type="ChEBI" id="CHEBI:16452"/>
        <dbReference type="ChEBI" id="CHEBI:16526"/>
        <dbReference type="ChEBI" id="CHEBI:30616"/>
        <dbReference type="ChEBI" id="CHEBI:58702"/>
        <dbReference type="ChEBI" id="CHEBI:456216"/>
        <dbReference type="EC" id="4.1.1.49"/>
    </reaction>
</comment>
<dbReference type="GO" id="GO:0006094">
    <property type="term" value="P:gluconeogenesis"/>
    <property type="evidence" value="ECO:0007669"/>
    <property type="project" value="UniProtKB-UniRule"/>
</dbReference>
<proteinExistence type="inferred from homology"/>
<evidence type="ECO:0000256" key="4">
    <source>
        <dbReference type="ARBA" id="ARBA00022432"/>
    </source>
</evidence>
<evidence type="ECO:0000313" key="12">
    <source>
        <dbReference type="EMBL" id="QIW12501.1"/>
    </source>
</evidence>
<feature type="binding site" evidence="10">
    <location>
        <position position="444"/>
    </location>
    <ligand>
        <name>ATP</name>
        <dbReference type="ChEBI" id="CHEBI:30616"/>
    </ligand>
</feature>
<keyword evidence="11" id="KW-0808">Transferase</keyword>
<feature type="binding site" evidence="10">
    <location>
        <position position="200"/>
    </location>
    <ligand>
        <name>ATP</name>
        <dbReference type="ChEBI" id="CHEBI:30616"/>
    </ligand>
</feature>
<comment type="pathway">
    <text evidence="1 10">Carbohydrate biosynthesis; gluconeogenesis.</text>
</comment>
<comment type="subcellular location">
    <subcellularLocation>
        <location evidence="10">Cytoplasm</location>
    </subcellularLocation>
</comment>
<dbReference type="AlphaFoldDB" id="A0A2Z4XZF5"/>
<dbReference type="GO" id="GO:0004612">
    <property type="term" value="F:phosphoenolpyruvate carboxykinase (ATP) activity"/>
    <property type="evidence" value="ECO:0007669"/>
    <property type="project" value="UniProtKB-UniRule"/>
</dbReference>
<comment type="similarity">
    <text evidence="2 10">Belongs to the phosphoenolpyruvate carboxykinase (ATP) family.</text>
</comment>
<dbReference type="UniPathway" id="UPA00138"/>
<evidence type="ECO:0000313" key="14">
    <source>
        <dbReference type="Proteomes" id="UP000681131"/>
    </source>
</evidence>
<name>A0A2Z4XZF5_9GAMM</name>
<dbReference type="EMBL" id="CP043424">
    <property type="protein sequence ID" value="QIW12501.1"/>
    <property type="molecule type" value="Genomic_DNA"/>
</dbReference>
<dbReference type="InterPro" id="IPR001272">
    <property type="entry name" value="PEP_carboxykinase_ATP"/>
</dbReference>
<dbReference type="PANTHER" id="PTHR30031">
    <property type="entry name" value="PHOSPHOENOLPYRUVATE CARBOXYKINASE ATP"/>
    <property type="match status" value="1"/>
</dbReference>
<comment type="cofactor">
    <cofactor evidence="10">
        <name>Mn(2+)</name>
        <dbReference type="ChEBI" id="CHEBI:29035"/>
    </cofactor>
    <text evidence="10">Binds 1 Mn(2+) ion per subunit.</text>
</comment>
<dbReference type="RefSeq" id="WP_112870435.1">
    <property type="nucleotide sequence ID" value="NZ_CP021781.1"/>
</dbReference>
<dbReference type="GO" id="GO:0046872">
    <property type="term" value="F:metal ion binding"/>
    <property type="evidence" value="ECO:0007669"/>
    <property type="project" value="UniProtKB-KW"/>
</dbReference>
<keyword evidence="10" id="KW-0963">Cytoplasm</keyword>
<reference evidence="11 13" key="1">
    <citation type="submission" date="2017-06" db="EMBL/GenBank/DDBJ databases">
        <title>Complete genome of Francisella adeliensis.</title>
        <authorList>
            <person name="Vallesi A."/>
            <person name="Sjodin A."/>
        </authorList>
    </citation>
    <scope>NUCLEOTIDE SEQUENCE [LARGE SCALE GENOMIC DNA]</scope>
    <source>
        <strain evidence="11 13">FDC440</strain>
    </source>
</reference>
<keyword evidence="8 10" id="KW-0456">Lyase</keyword>
<evidence type="ECO:0000256" key="6">
    <source>
        <dbReference type="ARBA" id="ARBA00022793"/>
    </source>
</evidence>
<dbReference type="SUPFAM" id="SSF53795">
    <property type="entry name" value="PEP carboxykinase-like"/>
    <property type="match status" value="1"/>
</dbReference>
<reference evidence="12 14" key="2">
    <citation type="submission" date="2019-08" db="EMBL/GenBank/DDBJ databases">
        <title>Complete genome sequences of Francisella adeliensis (FSC1325 and FSC1326).</title>
        <authorList>
            <person name="Ohrman C."/>
            <person name="Uneklint I."/>
            <person name="Vallesi A."/>
            <person name="Karlsson L."/>
            <person name="Sjodin A."/>
        </authorList>
    </citation>
    <scope>NUCLEOTIDE SEQUENCE [LARGE SCALE GENOMIC DNA]</scope>
    <source>
        <strain evidence="12 14">FSC1325</strain>
    </source>
</reference>
<keyword evidence="7 10" id="KW-0067">ATP-binding</keyword>
<keyword evidence="6 10" id="KW-0210">Decarboxylase</keyword>
<evidence type="ECO:0000256" key="8">
    <source>
        <dbReference type="ARBA" id="ARBA00023239"/>
    </source>
</evidence>
<evidence type="ECO:0000313" key="13">
    <source>
        <dbReference type="Proteomes" id="UP000251120"/>
    </source>
</evidence>
<dbReference type="OrthoDB" id="9806325at2"/>
<dbReference type="EMBL" id="CP021781">
    <property type="protein sequence ID" value="AXA34257.1"/>
    <property type="molecule type" value="Genomic_DNA"/>
</dbReference>
<dbReference type="Pfam" id="PF01293">
    <property type="entry name" value="PEPCK_ATP"/>
    <property type="match status" value="1"/>
</dbReference>
<dbReference type="EC" id="4.1.1.49" evidence="3 10"/>
<dbReference type="PIRSF" id="PIRSF006294">
    <property type="entry name" value="PEP_crbxkin"/>
    <property type="match status" value="1"/>
</dbReference>
<dbReference type="GO" id="GO:0005829">
    <property type="term" value="C:cytosol"/>
    <property type="evidence" value="ECO:0007669"/>
    <property type="project" value="TreeGrafter"/>
</dbReference>
<dbReference type="NCBIfam" id="NF006821">
    <property type="entry name" value="PRK09344.1-3"/>
    <property type="match status" value="1"/>
</dbReference>
<dbReference type="HAMAP" id="MF_00453">
    <property type="entry name" value="PEPCK_ATP"/>
    <property type="match status" value="1"/>
</dbReference>
<keyword evidence="5 10" id="KW-0547">Nucleotide-binding</keyword>
<protein>
    <recommendedName>
        <fullName evidence="3 10">Phosphoenolpyruvate carboxykinase (ATP)</fullName>
        <shortName evidence="10">PCK</shortName>
        <shortName evidence="10">PEP carboxykinase</shortName>
        <shortName evidence="10">PEPCK</shortName>
        <ecNumber evidence="3 10">4.1.1.49</ecNumber>
    </recommendedName>
</protein>
<evidence type="ECO:0000256" key="10">
    <source>
        <dbReference type="HAMAP-Rule" id="MF_00453"/>
    </source>
</evidence>
<feature type="binding site" evidence="10">
    <location>
        <position position="194"/>
    </location>
    <ligand>
        <name>substrate</name>
    </ligand>
</feature>
<dbReference type="PANTHER" id="PTHR30031:SF0">
    <property type="entry name" value="PHOSPHOENOLPYRUVATE CARBOXYKINASE (ATP)"/>
    <property type="match status" value="1"/>
</dbReference>
<keyword evidence="4 10" id="KW-0312">Gluconeogenesis</keyword>
<sequence length="529" mass="60480">MDPATIDDNKFLYTNQNVYTNLTLNELALHAQEQAGFLARKNKALLVDSGSVKGRLPEDKFVVETKYAKKNVWWHENGSDNKRLARSNWKLIKQQLCKDVSQKNLFVVDGFYNHDDKHRLAVRLITTQASAAYFFKLTTISPTLKELEGFEPQWVMMHSPETVLENYKELGINSSKIIATNLKQRESLFVGTLYLREINKVLLSIMSYYLSLNDIGVFYCAVSVDEQAKSTMFFGLSGSGKATLALDNEKSLVTNEAVSWTESRGLFSLESGLTLKAGSFKSDDSRIRDILNEDILVENPNFDEDGSVIFGSKDKSHSNTYLTFPRENFSNTVTATNEPDTIIFLVKDAQGVLPRVSKLSKGQAIYYLLSGYTSTSTGVEDGVREPKTEFSSCYGQPFLLLNPTRYANILRNRLKHSNAKIYMINVGWIEGDYKTGRRVPVDETKIVVNYLLNKPEGVSFKFERQKYFNFKSLVSVVDDQYNYYYKNIWEDSAEYKKQYKSLAKAFIKNYKQFEDNEFAIKYKDFGPIL</sequence>
<dbReference type="KEGG" id="fad:CDH04_07495"/>
<dbReference type="Gene3D" id="3.90.228.20">
    <property type="match status" value="1"/>
</dbReference>
<feature type="binding site" evidence="10">
    <location>
        <position position="200"/>
    </location>
    <ligand>
        <name>Mn(2+)</name>
        <dbReference type="ChEBI" id="CHEBI:29035"/>
    </ligand>
</feature>
<evidence type="ECO:0000256" key="5">
    <source>
        <dbReference type="ARBA" id="ARBA00022741"/>
    </source>
</evidence>
<organism evidence="11 13">
    <name type="scientific">Francisella adeliensis</name>
    <dbReference type="NCBI Taxonomy" id="2007306"/>
    <lineage>
        <taxon>Bacteria</taxon>
        <taxon>Pseudomonadati</taxon>
        <taxon>Pseudomonadota</taxon>
        <taxon>Gammaproteobacteria</taxon>
        <taxon>Thiotrichales</taxon>
        <taxon>Francisellaceae</taxon>
        <taxon>Francisella</taxon>
    </lineage>
</organism>
<dbReference type="Gene3D" id="3.40.449.10">
    <property type="entry name" value="Phosphoenolpyruvate Carboxykinase, domain 1"/>
    <property type="match status" value="1"/>
</dbReference>
<evidence type="ECO:0000313" key="11">
    <source>
        <dbReference type="EMBL" id="AXA34257.1"/>
    </source>
</evidence>